<sequence>MDFGQMQFCLDEFDCRPNCPTLSSYVLSKTRFCRCLNCATNSISCGCTMVLKSVKKRPIFVGTVILAIILILGADKTSNFHQTHKLVTSDKGFDNSSLN</sequence>
<reference evidence="2 3" key="1">
    <citation type="journal article" date="2013" name="Nat. Genet.">
        <title>The genome of the hydatid tapeworm Echinococcus granulosus.</title>
        <authorList>
            <person name="Zheng H."/>
            <person name="Zhang W."/>
            <person name="Zhang L."/>
            <person name="Zhang Z."/>
            <person name="Li J."/>
            <person name="Lu G."/>
            <person name="Zhu Y."/>
            <person name="Wang Y."/>
            <person name="Huang Y."/>
            <person name="Liu J."/>
            <person name="Kang H."/>
            <person name="Chen J."/>
            <person name="Wang L."/>
            <person name="Chen A."/>
            <person name="Yu S."/>
            <person name="Gao Z."/>
            <person name="Jin L."/>
            <person name="Gu W."/>
            <person name="Wang Z."/>
            <person name="Zhao L."/>
            <person name="Shi B."/>
            <person name="Wen H."/>
            <person name="Lin R."/>
            <person name="Jones M.K."/>
            <person name="Brejova B."/>
            <person name="Vinar T."/>
            <person name="Zhao G."/>
            <person name="McManus D.P."/>
            <person name="Chen Z."/>
            <person name="Zhou Y."/>
            <person name="Wang S."/>
        </authorList>
    </citation>
    <scope>NUCLEOTIDE SEQUENCE [LARGE SCALE GENOMIC DNA]</scope>
</reference>
<dbReference type="AlphaFoldDB" id="W6UN34"/>
<evidence type="ECO:0000256" key="1">
    <source>
        <dbReference type="SAM" id="Phobius"/>
    </source>
</evidence>
<organism evidence="2 3">
    <name type="scientific">Echinococcus granulosus</name>
    <name type="common">Hydatid tapeworm</name>
    <dbReference type="NCBI Taxonomy" id="6210"/>
    <lineage>
        <taxon>Eukaryota</taxon>
        <taxon>Metazoa</taxon>
        <taxon>Spiralia</taxon>
        <taxon>Lophotrochozoa</taxon>
        <taxon>Platyhelminthes</taxon>
        <taxon>Cestoda</taxon>
        <taxon>Eucestoda</taxon>
        <taxon>Cyclophyllidea</taxon>
        <taxon>Taeniidae</taxon>
        <taxon>Echinococcus</taxon>
        <taxon>Echinococcus granulosus group</taxon>
    </lineage>
</organism>
<gene>
    <name evidence="2" type="ORF">EGR_02064</name>
</gene>
<accession>W6UN34</accession>
<keyword evidence="3" id="KW-1185">Reference proteome</keyword>
<dbReference type="EMBL" id="APAU02000009">
    <property type="protein sequence ID" value="EUB62970.1"/>
    <property type="molecule type" value="Genomic_DNA"/>
</dbReference>
<dbReference type="CTD" id="36337779"/>
<evidence type="ECO:0000313" key="3">
    <source>
        <dbReference type="Proteomes" id="UP000019149"/>
    </source>
</evidence>
<keyword evidence="1" id="KW-0812">Transmembrane</keyword>
<dbReference type="GeneID" id="36337779"/>
<dbReference type="RefSeq" id="XP_024354166.1">
    <property type="nucleotide sequence ID" value="XM_024491313.1"/>
</dbReference>
<keyword evidence="1" id="KW-1133">Transmembrane helix</keyword>
<name>W6UN34_ECHGR</name>
<feature type="transmembrane region" description="Helical" evidence="1">
    <location>
        <begin position="58"/>
        <end position="74"/>
    </location>
</feature>
<comment type="caution">
    <text evidence="2">The sequence shown here is derived from an EMBL/GenBank/DDBJ whole genome shotgun (WGS) entry which is preliminary data.</text>
</comment>
<protein>
    <submittedName>
        <fullName evidence="2">Uncharacterized protein</fullName>
    </submittedName>
</protein>
<dbReference type="KEGG" id="egl:EGR_02064"/>
<evidence type="ECO:0000313" key="2">
    <source>
        <dbReference type="EMBL" id="EUB62970.1"/>
    </source>
</evidence>
<proteinExistence type="predicted"/>
<dbReference type="Proteomes" id="UP000019149">
    <property type="component" value="Unassembled WGS sequence"/>
</dbReference>
<keyword evidence="1" id="KW-0472">Membrane</keyword>